<evidence type="ECO:0000313" key="1">
    <source>
        <dbReference type="EMBL" id="API58247.1"/>
    </source>
</evidence>
<dbReference type="AlphaFoldDB" id="A0A1L3ZRJ7"/>
<dbReference type="RefSeq" id="WP_072595823.1">
    <property type="nucleotide sequence ID" value="NZ_CP018221.1"/>
</dbReference>
<proteinExistence type="predicted"/>
<name>A0A1L3ZRJ7_9SPHN</name>
<evidence type="ECO:0000313" key="2">
    <source>
        <dbReference type="Proteomes" id="UP000182063"/>
    </source>
</evidence>
<dbReference type="EMBL" id="CP018221">
    <property type="protein sequence ID" value="API58247.1"/>
    <property type="molecule type" value="Genomic_DNA"/>
</dbReference>
<gene>
    <name evidence="1" type="ORF">BSL82_02125</name>
</gene>
<organism evidence="1 2">
    <name type="scientific">Tardibacter chloracetimidivorans</name>
    <dbReference type="NCBI Taxonomy" id="1921510"/>
    <lineage>
        <taxon>Bacteria</taxon>
        <taxon>Pseudomonadati</taxon>
        <taxon>Pseudomonadota</taxon>
        <taxon>Alphaproteobacteria</taxon>
        <taxon>Sphingomonadales</taxon>
        <taxon>Sphingomonadaceae</taxon>
        <taxon>Tardibacter</taxon>
    </lineage>
</organism>
<dbReference type="KEGG" id="sphj:BSL82_02125"/>
<protein>
    <recommendedName>
        <fullName evidence="3">Three-Cys-motif partner protein TcmP</fullName>
    </recommendedName>
</protein>
<dbReference type="NCBIfam" id="TIGR04474">
    <property type="entry name" value="tcm_partner"/>
    <property type="match status" value="1"/>
</dbReference>
<dbReference type="STRING" id="1921510.BSL82_02125"/>
<reference evidence="2" key="1">
    <citation type="submission" date="2016-11" db="EMBL/GenBank/DDBJ databases">
        <title>Complete Genome Sequence of alachlor-degrading Sphingomonas sp. strain JJ-A5.</title>
        <authorList>
            <person name="Lee H."/>
            <person name="Ka J.-O."/>
        </authorList>
    </citation>
    <scope>NUCLEOTIDE SEQUENCE [LARGE SCALE GENOMIC DNA]</scope>
    <source>
        <strain evidence="2">JJ-A5</strain>
    </source>
</reference>
<evidence type="ECO:0008006" key="3">
    <source>
        <dbReference type="Google" id="ProtNLM"/>
    </source>
</evidence>
<sequence>MSVQSFGDRHTVSKLETVERYLQMYVTALKNQPFELLYVDACAGSGSSVPRAAFRAAEDEKQHALSGFATPVADTDEIIVGSAVRALGVDPPFHRYLFNDVKPSNVKALRQSIEGRFSHLADRVEITRLDANSMLRQLCSSYNWRKTRAVVFLGSKLNQPLENRWSH</sequence>
<dbReference type="InterPro" id="IPR031009">
    <property type="entry name" value="Tcm_partner"/>
</dbReference>
<accession>A0A1L3ZRJ7</accession>
<dbReference type="OrthoDB" id="7838592at2"/>
<dbReference type="Proteomes" id="UP000182063">
    <property type="component" value="Chromosome"/>
</dbReference>
<keyword evidence="2" id="KW-1185">Reference proteome</keyword>